<feature type="transmembrane region" description="Helical" evidence="7">
    <location>
        <begin position="389"/>
        <end position="410"/>
    </location>
</feature>
<dbReference type="GO" id="GO:0022857">
    <property type="term" value="F:transmembrane transporter activity"/>
    <property type="evidence" value="ECO:0007669"/>
    <property type="project" value="TreeGrafter"/>
</dbReference>
<evidence type="ECO:0000313" key="10">
    <source>
        <dbReference type="Proteomes" id="UP000008457"/>
    </source>
</evidence>
<dbReference type="PANTHER" id="PTHR30572:SF4">
    <property type="entry name" value="ABC TRANSPORTER PERMEASE YTRF"/>
    <property type="match status" value="1"/>
</dbReference>
<sequence length="423" mass="47390">MRFANVLKFVIKFLLNRKFMTLLVLIVSIVSFILLGQMITYAFTGQYHAKEIEDKLSYGIDKTCQIQFPYKEETSEFRDKVNQLIAYGNTLEGVKGCGYYDFFGASFTELANNKNYIEKNELLYKNTPYGRHPESSQVLFVMEGISDLCRVNVIEGSDEFKRCDDGALPLLVGYEYKDIVPIGTELTNEDTGTRYKVTGVMAKGSKWLGDVDYLGTDTEKLDNKFVAMYDPKYIDATMSVLSSLDTCFCIVEDGADIKGISDKISAKANELKLGVFCKPVRAVLDEYEAPYKADMGLKVLLAVMFTFFSILSVSSSETVSILFRRPEYGIMYANGMSTADIIKMVVAENILVVAAAFIVAYGWESYSLLKDTSPFRTIKLSIHRELVSVYLLVVAAVIVAVSCIVPIAIIKRLKPVELIKGRE</sequence>
<keyword evidence="10" id="KW-1185">Reference proteome</keyword>
<accession>F4A023</accession>
<evidence type="ECO:0000256" key="6">
    <source>
        <dbReference type="ARBA" id="ARBA00038076"/>
    </source>
</evidence>
<comment type="similarity">
    <text evidence="6">Belongs to the ABC-4 integral membrane protein family.</text>
</comment>
<feature type="transmembrane region" description="Helical" evidence="7">
    <location>
        <begin position="299"/>
        <end position="323"/>
    </location>
</feature>
<name>F4A023_MAHA5</name>
<dbReference type="PANTHER" id="PTHR30572">
    <property type="entry name" value="MEMBRANE COMPONENT OF TRANSPORTER-RELATED"/>
    <property type="match status" value="1"/>
</dbReference>
<dbReference type="AlphaFoldDB" id="F4A023"/>
<evidence type="ECO:0000256" key="7">
    <source>
        <dbReference type="SAM" id="Phobius"/>
    </source>
</evidence>
<evidence type="ECO:0000256" key="5">
    <source>
        <dbReference type="ARBA" id="ARBA00023136"/>
    </source>
</evidence>
<dbReference type="RefSeq" id="WP_013780274.1">
    <property type="nucleotide sequence ID" value="NC_015520.1"/>
</dbReference>
<dbReference type="EMBL" id="CP002360">
    <property type="protein sequence ID" value="AEE95841.1"/>
    <property type="molecule type" value="Genomic_DNA"/>
</dbReference>
<keyword evidence="4 7" id="KW-1133">Transmembrane helix</keyword>
<proteinExistence type="inferred from homology"/>
<organism evidence="9 10">
    <name type="scientific">Mahella australiensis (strain DSM 15567 / CIP 107919 / 50-1 BON)</name>
    <dbReference type="NCBI Taxonomy" id="697281"/>
    <lineage>
        <taxon>Bacteria</taxon>
        <taxon>Bacillati</taxon>
        <taxon>Bacillota</taxon>
        <taxon>Clostridia</taxon>
        <taxon>Thermoanaerobacterales</taxon>
        <taxon>Thermoanaerobacterales Family IV. Incertae Sedis</taxon>
        <taxon>Mahella</taxon>
    </lineage>
</organism>
<evidence type="ECO:0000256" key="3">
    <source>
        <dbReference type="ARBA" id="ARBA00022692"/>
    </source>
</evidence>
<evidence type="ECO:0000259" key="8">
    <source>
        <dbReference type="Pfam" id="PF02687"/>
    </source>
</evidence>
<dbReference type="OrthoDB" id="1897773at2"/>
<dbReference type="eggNOG" id="COG0577">
    <property type="taxonomic scope" value="Bacteria"/>
</dbReference>
<evidence type="ECO:0000256" key="2">
    <source>
        <dbReference type="ARBA" id="ARBA00022475"/>
    </source>
</evidence>
<dbReference type="HOGENOM" id="CLU_634235_0_0_9"/>
<dbReference type="KEGG" id="mas:Mahau_0638"/>
<keyword evidence="3 7" id="KW-0812">Transmembrane</keyword>
<feature type="domain" description="ABC3 transporter permease C-terminal" evidence="8">
    <location>
        <begin position="300"/>
        <end position="409"/>
    </location>
</feature>
<keyword evidence="5 7" id="KW-0472">Membrane</keyword>
<dbReference type="InterPro" id="IPR050250">
    <property type="entry name" value="Macrolide_Exporter_MacB"/>
</dbReference>
<comment type="subcellular location">
    <subcellularLocation>
        <location evidence="1">Cell membrane</location>
        <topology evidence="1">Multi-pass membrane protein</topology>
    </subcellularLocation>
</comment>
<keyword evidence="2" id="KW-1003">Cell membrane</keyword>
<dbReference type="InterPro" id="IPR003838">
    <property type="entry name" value="ABC3_permease_C"/>
</dbReference>
<evidence type="ECO:0000256" key="4">
    <source>
        <dbReference type="ARBA" id="ARBA00022989"/>
    </source>
</evidence>
<dbReference type="STRING" id="697281.Mahau_0638"/>
<evidence type="ECO:0000313" key="9">
    <source>
        <dbReference type="EMBL" id="AEE95841.1"/>
    </source>
</evidence>
<feature type="transmembrane region" description="Helical" evidence="7">
    <location>
        <begin position="21"/>
        <end position="43"/>
    </location>
</feature>
<evidence type="ECO:0000256" key="1">
    <source>
        <dbReference type="ARBA" id="ARBA00004651"/>
    </source>
</evidence>
<dbReference type="Pfam" id="PF02687">
    <property type="entry name" value="FtsX"/>
    <property type="match status" value="1"/>
</dbReference>
<reference evidence="9 10" key="2">
    <citation type="journal article" date="2011" name="Stand. Genomic Sci.">
        <title>Complete genome sequence of Mahella australiensis type strain (50-1 BON).</title>
        <authorList>
            <person name="Sikorski J."/>
            <person name="Teshima H."/>
            <person name="Nolan M."/>
            <person name="Lucas S."/>
            <person name="Hammon N."/>
            <person name="Deshpande S."/>
            <person name="Cheng J.F."/>
            <person name="Pitluck S."/>
            <person name="Liolios K."/>
            <person name="Pagani I."/>
            <person name="Ivanova N."/>
            <person name="Huntemann M."/>
            <person name="Mavromatis K."/>
            <person name="Ovchinikova G."/>
            <person name="Pati A."/>
            <person name="Tapia R."/>
            <person name="Han C."/>
            <person name="Goodwin L."/>
            <person name="Chen A."/>
            <person name="Palaniappan K."/>
            <person name="Land M."/>
            <person name="Hauser L."/>
            <person name="Ngatchou-Djao O.D."/>
            <person name="Rohde M."/>
            <person name="Pukall R."/>
            <person name="Spring S."/>
            <person name="Abt B."/>
            <person name="Goker M."/>
            <person name="Detter J.C."/>
            <person name="Woyke T."/>
            <person name="Bristow J."/>
            <person name="Markowitz V."/>
            <person name="Hugenholtz P."/>
            <person name="Eisen J.A."/>
            <person name="Kyrpides N.C."/>
            <person name="Klenk H.P."/>
            <person name="Lapidus A."/>
        </authorList>
    </citation>
    <scope>NUCLEOTIDE SEQUENCE [LARGE SCALE GENOMIC DNA]</scope>
    <source>
        <strain evidence="10">DSM 15567 / CIP 107919 / 50-1 BON</strain>
    </source>
</reference>
<reference evidence="10" key="1">
    <citation type="submission" date="2010-11" db="EMBL/GenBank/DDBJ databases">
        <title>The complete genome of Mahella australiensis DSM 15567.</title>
        <authorList>
            <consortium name="US DOE Joint Genome Institute (JGI-PGF)"/>
            <person name="Lucas S."/>
            <person name="Copeland A."/>
            <person name="Lapidus A."/>
            <person name="Bruce D."/>
            <person name="Goodwin L."/>
            <person name="Pitluck S."/>
            <person name="Kyrpides N."/>
            <person name="Mavromatis K."/>
            <person name="Pagani I."/>
            <person name="Ivanova N."/>
            <person name="Teshima H."/>
            <person name="Brettin T."/>
            <person name="Detter J.C."/>
            <person name="Han C."/>
            <person name="Tapia R."/>
            <person name="Land M."/>
            <person name="Hauser L."/>
            <person name="Markowitz V."/>
            <person name="Cheng J.-F."/>
            <person name="Hugenholtz P."/>
            <person name="Woyke T."/>
            <person name="Wu D."/>
            <person name="Spring S."/>
            <person name="Pukall R."/>
            <person name="Steenblock K."/>
            <person name="Schneider S."/>
            <person name="Klenk H.-P."/>
            <person name="Eisen J.A."/>
        </authorList>
    </citation>
    <scope>NUCLEOTIDE SEQUENCE [LARGE SCALE GENOMIC DNA]</scope>
    <source>
        <strain evidence="10">DSM 15567 / CIP 107919 / 50-1 BON</strain>
    </source>
</reference>
<dbReference type="GO" id="GO:0005886">
    <property type="term" value="C:plasma membrane"/>
    <property type="evidence" value="ECO:0007669"/>
    <property type="project" value="UniProtKB-SubCell"/>
</dbReference>
<protein>
    <recommendedName>
        <fullName evidence="8">ABC3 transporter permease C-terminal domain-containing protein</fullName>
    </recommendedName>
</protein>
<dbReference type="Proteomes" id="UP000008457">
    <property type="component" value="Chromosome"/>
</dbReference>
<feature type="transmembrane region" description="Helical" evidence="7">
    <location>
        <begin position="344"/>
        <end position="363"/>
    </location>
</feature>
<gene>
    <name evidence="9" type="ordered locus">Mahau_0638</name>
</gene>